<evidence type="ECO:0000256" key="1">
    <source>
        <dbReference type="SAM" id="MobiDB-lite"/>
    </source>
</evidence>
<evidence type="ECO:0000313" key="3">
    <source>
        <dbReference type="EnsemblMetazoa" id="AALFPA23_006309.P8183"/>
    </source>
</evidence>
<keyword evidence="4" id="KW-1185">Reference proteome</keyword>
<protein>
    <recommendedName>
        <fullName evidence="5">Secreted protein</fullName>
    </recommendedName>
</protein>
<evidence type="ECO:0008006" key="5">
    <source>
        <dbReference type="Google" id="ProtNLM"/>
    </source>
</evidence>
<feature type="region of interest" description="Disordered" evidence="1">
    <location>
        <begin position="65"/>
        <end position="100"/>
    </location>
</feature>
<sequence>MSSVYDRVPFREHLRTLSELWIDSAVFVRENLFSKMNRFNSPFVIAAAVVLISVLNRDRLVTGLPSAKLSSSSSSSSGSSSVDGSQGPLKDLKTDGSSFWSPQPEYYHERDRYGSSRPGSDFVTSFGGSSGGSYENKYGGGGSSLTSSLFGNKDRYSPFSTGTGGSYYTSGGVFDRKPYGPSHPVDYPAYGHEYDAHYDYNQHQGQGHGYSLSNHFAGKDYKSILLPLAGAALLGIAAALVANPVLLHLGAFAAGKRKRRDVSSLSAHNLVYRGHLKKVHPLVAPKV</sequence>
<dbReference type="GeneID" id="109401187"/>
<feature type="transmembrane region" description="Helical" evidence="2">
    <location>
        <begin position="224"/>
        <end position="250"/>
    </location>
</feature>
<organism evidence="3 4">
    <name type="scientific">Aedes albopictus</name>
    <name type="common">Asian tiger mosquito</name>
    <name type="synonym">Stegomyia albopicta</name>
    <dbReference type="NCBI Taxonomy" id="7160"/>
    <lineage>
        <taxon>Eukaryota</taxon>
        <taxon>Metazoa</taxon>
        <taxon>Ecdysozoa</taxon>
        <taxon>Arthropoda</taxon>
        <taxon>Hexapoda</taxon>
        <taxon>Insecta</taxon>
        <taxon>Pterygota</taxon>
        <taxon>Neoptera</taxon>
        <taxon>Endopterygota</taxon>
        <taxon>Diptera</taxon>
        <taxon>Nematocera</taxon>
        <taxon>Culicoidea</taxon>
        <taxon>Culicidae</taxon>
        <taxon>Culicinae</taxon>
        <taxon>Aedini</taxon>
        <taxon>Aedes</taxon>
        <taxon>Stegomyia</taxon>
    </lineage>
</organism>
<reference evidence="4" key="1">
    <citation type="journal article" date="2015" name="Proc. Natl. Acad. Sci. U.S.A.">
        <title>Genome sequence of the Asian Tiger mosquito, Aedes albopictus, reveals insights into its biology, genetics, and evolution.</title>
        <authorList>
            <person name="Chen X.G."/>
            <person name="Jiang X."/>
            <person name="Gu J."/>
            <person name="Xu M."/>
            <person name="Wu Y."/>
            <person name="Deng Y."/>
            <person name="Zhang C."/>
            <person name="Bonizzoni M."/>
            <person name="Dermauw W."/>
            <person name="Vontas J."/>
            <person name="Armbruster P."/>
            <person name="Huang X."/>
            <person name="Yang Y."/>
            <person name="Zhang H."/>
            <person name="He W."/>
            <person name="Peng H."/>
            <person name="Liu Y."/>
            <person name="Wu K."/>
            <person name="Chen J."/>
            <person name="Lirakis M."/>
            <person name="Topalis P."/>
            <person name="Van Leeuwen T."/>
            <person name="Hall A.B."/>
            <person name="Jiang X."/>
            <person name="Thorpe C."/>
            <person name="Mueller R.L."/>
            <person name="Sun C."/>
            <person name="Waterhouse R.M."/>
            <person name="Yan G."/>
            <person name="Tu Z.J."/>
            <person name="Fang X."/>
            <person name="James A.A."/>
        </authorList>
    </citation>
    <scope>NUCLEOTIDE SEQUENCE [LARGE SCALE GENOMIC DNA]</scope>
    <source>
        <strain evidence="4">Foshan</strain>
    </source>
</reference>
<dbReference type="Proteomes" id="UP000069940">
    <property type="component" value="Unassembled WGS sequence"/>
</dbReference>
<keyword evidence="2" id="KW-1133">Transmembrane helix</keyword>
<evidence type="ECO:0000256" key="2">
    <source>
        <dbReference type="SAM" id="Phobius"/>
    </source>
</evidence>
<name>A0ABM1Y6T9_AEDAL</name>
<dbReference type="RefSeq" id="XP_029720854.2">
    <property type="nucleotide sequence ID" value="XM_029864994.2"/>
</dbReference>
<proteinExistence type="predicted"/>
<reference evidence="3" key="2">
    <citation type="submission" date="2025-05" db="UniProtKB">
        <authorList>
            <consortium name="EnsemblMetazoa"/>
        </authorList>
    </citation>
    <scope>IDENTIFICATION</scope>
    <source>
        <strain evidence="3">Foshan</strain>
    </source>
</reference>
<feature type="compositionally biased region" description="Low complexity" evidence="1">
    <location>
        <begin position="70"/>
        <end position="81"/>
    </location>
</feature>
<evidence type="ECO:0000313" key="4">
    <source>
        <dbReference type="Proteomes" id="UP000069940"/>
    </source>
</evidence>
<keyword evidence="2" id="KW-0812">Transmembrane</keyword>
<dbReference type="EnsemblMetazoa" id="AALFPA23_006309.R8183">
    <property type="protein sequence ID" value="AALFPA23_006309.P8183"/>
    <property type="gene ID" value="AALFPA23_006309"/>
</dbReference>
<keyword evidence="2" id="KW-0472">Membrane</keyword>
<accession>A0ABM1Y6T9</accession>